<sequence length="538" mass="60409">MAKEDSKLVVTFSTPTPAADVKLGDFVKLGKYTVLVGFLCEMMILCQLGNQLFMMFSGATPKLIACGTHDLSHFDDKEACHQLNLIKASNASEDCVPQLDTQFDTVNMEWNYYCEGAKSVKHSTSVQMIGVMIGSIVFGQFSDSFGRKKAMIIALLGCIISMMATSFTNNLFTFTFARFIVNIFNGGSIAVMLVYCVENLPKKDRLWINNVVSWAPNYILYAIVAYFSADWRTLARVSSLLTIPPLLLLIFMSESAQFLAQKGKLDEAQAVIERMYKINGHKCDTVLLKQTLNREKESFEAKQSAGKTYSFLHLFYTWKFATFTIVLAFGYFVTSIVNYGIVYNMEKVSGSIYVNAILIGVIRYSLNLVMAFLDFKFTRIGRKLIHMGAWIEICLACFATFLVYATQTEKQFSGLIRICSVSIVAVSAQLYITNGIVSGELFPTSIRNLSYSHCQFWTRVGVVISPQLFLLNDFWKPLPYIAMGCLGMLDAILFQTAIPETKGCQLVESMPTEDERIGCRRRKNVAQQKAELEKLNSV</sequence>
<name>A0AC34GV45_9BILA</name>
<accession>A0AC34GV45</accession>
<protein>
    <submittedName>
        <fullName evidence="2">Major facilitator superfamily (MFS) profile domain-containing protein</fullName>
    </submittedName>
</protein>
<dbReference type="WBParaSite" id="ES5_v2.g8551.t1">
    <property type="protein sequence ID" value="ES5_v2.g8551.t1"/>
    <property type="gene ID" value="ES5_v2.g8551"/>
</dbReference>
<reference evidence="2" key="1">
    <citation type="submission" date="2022-11" db="UniProtKB">
        <authorList>
            <consortium name="WormBaseParasite"/>
        </authorList>
    </citation>
    <scope>IDENTIFICATION</scope>
</reference>
<dbReference type="Proteomes" id="UP000887579">
    <property type="component" value="Unplaced"/>
</dbReference>
<proteinExistence type="predicted"/>
<evidence type="ECO:0000313" key="2">
    <source>
        <dbReference type="WBParaSite" id="ES5_v2.g8551.t1"/>
    </source>
</evidence>
<evidence type="ECO:0000313" key="1">
    <source>
        <dbReference type="Proteomes" id="UP000887579"/>
    </source>
</evidence>
<organism evidence="1 2">
    <name type="scientific">Panagrolaimus sp. ES5</name>
    <dbReference type="NCBI Taxonomy" id="591445"/>
    <lineage>
        <taxon>Eukaryota</taxon>
        <taxon>Metazoa</taxon>
        <taxon>Ecdysozoa</taxon>
        <taxon>Nematoda</taxon>
        <taxon>Chromadorea</taxon>
        <taxon>Rhabditida</taxon>
        <taxon>Tylenchina</taxon>
        <taxon>Panagrolaimomorpha</taxon>
        <taxon>Panagrolaimoidea</taxon>
        <taxon>Panagrolaimidae</taxon>
        <taxon>Panagrolaimus</taxon>
    </lineage>
</organism>